<evidence type="ECO:0000313" key="3">
    <source>
        <dbReference type="Proteomes" id="UP000617340"/>
    </source>
</evidence>
<evidence type="ECO:0000256" key="1">
    <source>
        <dbReference type="SAM" id="MobiDB-lite"/>
    </source>
</evidence>
<comment type="caution">
    <text evidence="2">The sequence shown here is derived from an EMBL/GenBank/DDBJ whole genome shotgun (WGS) entry which is preliminary data.</text>
</comment>
<protein>
    <submittedName>
        <fullName evidence="2">Uncharacterized protein</fullName>
    </submittedName>
</protein>
<feature type="compositionally biased region" description="Gly residues" evidence="1">
    <location>
        <begin position="15"/>
        <end position="33"/>
    </location>
</feature>
<dbReference type="Proteomes" id="UP000617340">
    <property type="component" value="Unassembled WGS sequence"/>
</dbReference>
<dbReference type="AlphaFoldDB" id="A0A834U2Z1"/>
<reference evidence="2" key="1">
    <citation type="journal article" date="2020" name="G3 (Bethesda)">
        <title>High-Quality Assemblies for Three Invasive Social Wasps from the &lt;i&gt;Vespula&lt;/i&gt; Genus.</title>
        <authorList>
            <person name="Harrop T.W.R."/>
            <person name="Guhlin J."/>
            <person name="McLaughlin G.M."/>
            <person name="Permina E."/>
            <person name="Stockwell P."/>
            <person name="Gilligan J."/>
            <person name="Le Lec M.F."/>
            <person name="Gruber M.A.M."/>
            <person name="Quinn O."/>
            <person name="Lovegrove M."/>
            <person name="Duncan E.J."/>
            <person name="Remnant E.J."/>
            <person name="Van Eeckhoven J."/>
            <person name="Graham B."/>
            <person name="Knapp R.A."/>
            <person name="Langford K.W."/>
            <person name="Kronenberg Z."/>
            <person name="Press M.O."/>
            <person name="Eacker S.M."/>
            <person name="Wilson-Rankin E.E."/>
            <person name="Purcell J."/>
            <person name="Lester P.J."/>
            <person name="Dearden P.K."/>
        </authorList>
    </citation>
    <scope>NUCLEOTIDE SEQUENCE</scope>
    <source>
        <strain evidence="2">Linc-1</strain>
    </source>
</reference>
<feature type="region of interest" description="Disordered" evidence="1">
    <location>
        <begin position="1"/>
        <end position="42"/>
    </location>
</feature>
<dbReference type="EMBL" id="JACSDZ010000002">
    <property type="protein sequence ID" value="KAF7414806.1"/>
    <property type="molecule type" value="Genomic_DNA"/>
</dbReference>
<organism evidence="2 3">
    <name type="scientific">Vespula germanica</name>
    <name type="common">German yellow jacket</name>
    <name type="synonym">Paravespula germanica</name>
    <dbReference type="NCBI Taxonomy" id="30212"/>
    <lineage>
        <taxon>Eukaryota</taxon>
        <taxon>Metazoa</taxon>
        <taxon>Ecdysozoa</taxon>
        <taxon>Arthropoda</taxon>
        <taxon>Hexapoda</taxon>
        <taxon>Insecta</taxon>
        <taxon>Pterygota</taxon>
        <taxon>Neoptera</taxon>
        <taxon>Endopterygota</taxon>
        <taxon>Hymenoptera</taxon>
        <taxon>Apocrita</taxon>
        <taxon>Aculeata</taxon>
        <taxon>Vespoidea</taxon>
        <taxon>Vespidae</taxon>
        <taxon>Vespinae</taxon>
        <taxon>Vespula</taxon>
    </lineage>
</organism>
<keyword evidence="3" id="KW-1185">Reference proteome</keyword>
<sequence length="110" mass="11699">MIDGRSGWRTERVGEGGSGGGCAGSSSGAGGGKRWLEKQKERQELYRPEDYLAGDGDINHDKANSCVVGDYNEASRVSEYLLLSLGLKCCSDEIDLPIPSTELGISLQSS</sequence>
<name>A0A834U2Z1_VESGE</name>
<accession>A0A834U2Z1</accession>
<evidence type="ECO:0000313" key="2">
    <source>
        <dbReference type="EMBL" id="KAF7414806.1"/>
    </source>
</evidence>
<gene>
    <name evidence="2" type="ORF">HZH68_003295</name>
</gene>
<feature type="compositionally biased region" description="Basic and acidic residues" evidence="1">
    <location>
        <begin position="1"/>
        <end position="14"/>
    </location>
</feature>
<proteinExistence type="predicted"/>